<feature type="region of interest" description="Disordered" evidence="1">
    <location>
        <begin position="77"/>
        <end position="131"/>
    </location>
</feature>
<gene>
    <name evidence="2" type="ORF">JTE90_017549</name>
</gene>
<feature type="compositionally biased region" description="Acidic residues" evidence="1">
    <location>
        <begin position="183"/>
        <end position="192"/>
    </location>
</feature>
<name>A0AAV6UPJ2_9ARAC</name>
<evidence type="ECO:0000313" key="2">
    <source>
        <dbReference type="EMBL" id="KAG8185543.1"/>
    </source>
</evidence>
<evidence type="ECO:0000313" key="3">
    <source>
        <dbReference type="Proteomes" id="UP000827092"/>
    </source>
</evidence>
<proteinExistence type="predicted"/>
<feature type="compositionally biased region" description="Pro residues" evidence="1">
    <location>
        <begin position="240"/>
        <end position="251"/>
    </location>
</feature>
<dbReference type="Proteomes" id="UP000827092">
    <property type="component" value="Unassembled WGS sequence"/>
</dbReference>
<dbReference type="AlphaFoldDB" id="A0AAV6UPJ2"/>
<dbReference type="EMBL" id="JAFNEN010000332">
    <property type="protein sequence ID" value="KAG8185543.1"/>
    <property type="molecule type" value="Genomic_DNA"/>
</dbReference>
<feature type="compositionally biased region" description="Basic and acidic residues" evidence="1">
    <location>
        <begin position="293"/>
        <end position="313"/>
    </location>
</feature>
<feature type="region of interest" description="Disordered" evidence="1">
    <location>
        <begin position="165"/>
        <end position="192"/>
    </location>
</feature>
<accession>A0AAV6UPJ2</accession>
<feature type="region of interest" description="Disordered" evidence="1">
    <location>
        <begin position="228"/>
        <end position="264"/>
    </location>
</feature>
<feature type="region of interest" description="Disordered" evidence="1">
    <location>
        <begin position="293"/>
        <end position="338"/>
    </location>
</feature>
<reference evidence="2 3" key="1">
    <citation type="journal article" date="2022" name="Nat. Ecol. Evol.">
        <title>A masculinizing supergene underlies an exaggerated male reproductive morph in a spider.</title>
        <authorList>
            <person name="Hendrickx F."/>
            <person name="De Corte Z."/>
            <person name="Sonet G."/>
            <person name="Van Belleghem S.M."/>
            <person name="Kostlbacher S."/>
            <person name="Vangestel C."/>
        </authorList>
    </citation>
    <scope>NUCLEOTIDE SEQUENCE [LARGE SCALE GENOMIC DNA]</scope>
    <source>
        <strain evidence="2">W744_W776</strain>
    </source>
</reference>
<feature type="compositionally biased region" description="Low complexity" evidence="1">
    <location>
        <begin position="78"/>
        <end position="94"/>
    </location>
</feature>
<comment type="caution">
    <text evidence="2">The sequence shown here is derived from an EMBL/GenBank/DDBJ whole genome shotgun (WGS) entry which is preliminary data.</text>
</comment>
<protein>
    <submittedName>
        <fullName evidence="2">Uncharacterized protein</fullName>
    </submittedName>
</protein>
<feature type="compositionally biased region" description="Basic and acidic residues" evidence="1">
    <location>
        <begin position="165"/>
        <end position="175"/>
    </location>
</feature>
<sequence length="550" mass="62957">MADIYIEEADEQNYNTIACIHRMKDVCRQADREETVEAMKRLFRIIKDNLDRQTHTTGVIDVKLKSAGRELRLLYRQGGPSAAGVPGPSTGRDSPSSRRRKRRRSNSDSSGDGERSPKRTSRGASLFGDSPERLEIVEVDAAEPAAAVADLREETASDRIRRLLEEADQRRREPEDAWSTEAVPEEQAGDEAEQLQLRIDRTFDEANQRRIDQGETWSTDAVLGDGEEEQVAAPARLPVVRPPAVNPPSPPESECGLSLRRPGVPPRMLTEAEEVEQRKRQWKRLFARQRREREEREARRRREEEERQRREAEGISSDEEEAVPEPVVRRRRESLAPSPYETAFSPLSIAQGWRDTQQLRVQPFPAVNRVPTELRRLGLDFLPLVPEDRIPGRRRVSARVQHNTRYDAVMGRETARAYRRHLEENERRERHGLPKINFHWKWNSVDYQCTLGVHPADMAFLPLLGARSKAETLLPAKRIQGTFGDIGDVCYSIAELSSSCKTVEQAKLQTLHTCRANRKLCSLCKYLQFNSSLKNTVLSRHSCPELRFPD</sequence>
<evidence type="ECO:0000256" key="1">
    <source>
        <dbReference type="SAM" id="MobiDB-lite"/>
    </source>
</evidence>
<keyword evidence="3" id="KW-1185">Reference proteome</keyword>
<organism evidence="2 3">
    <name type="scientific">Oedothorax gibbosus</name>
    <dbReference type="NCBI Taxonomy" id="931172"/>
    <lineage>
        <taxon>Eukaryota</taxon>
        <taxon>Metazoa</taxon>
        <taxon>Ecdysozoa</taxon>
        <taxon>Arthropoda</taxon>
        <taxon>Chelicerata</taxon>
        <taxon>Arachnida</taxon>
        <taxon>Araneae</taxon>
        <taxon>Araneomorphae</taxon>
        <taxon>Entelegynae</taxon>
        <taxon>Araneoidea</taxon>
        <taxon>Linyphiidae</taxon>
        <taxon>Erigoninae</taxon>
        <taxon>Oedothorax</taxon>
    </lineage>
</organism>